<evidence type="ECO:0000256" key="3">
    <source>
        <dbReference type="ARBA" id="ARBA00022640"/>
    </source>
</evidence>
<dbReference type="GO" id="GO:2001070">
    <property type="term" value="F:starch binding"/>
    <property type="evidence" value="ECO:0007669"/>
    <property type="project" value="TreeGrafter"/>
</dbReference>
<accession>A0AAD3DRC8</accession>
<proteinExistence type="inferred from homology"/>
<evidence type="ECO:0000256" key="5">
    <source>
        <dbReference type="ARBA" id="ARBA00038237"/>
    </source>
</evidence>
<dbReference type="AlphaFoldDB" id="A0AAD3DRC8"/>
<feature type="compositionally biased region" description="Pro residues" evidence="6">
    <location>
        <begin position="293"/>
        <end position="302"/>
    </location>
</feature>
<evidence type="ECO:0000256" key="1">
    <source>
        <dbReference type="ARBA" id="ARBA00004470"/>
    </source>
</evidence>
<keyword evidence="4" id="KW-0809">Transit peptide</keyword>
<feature type="compositionally biased region" description="Polar residues" evidence="6">
    <location>
        <begin position="99"/>
        <end position="108"/>
    </location>
</feature>
<keyword evidence="3" id="KW-0934">Plastid</keyword>
<evidence type="ECO:0000313" key="7">
    <source>
        <dbReference type="EMBL" id="GFR45557.1"/>
    </source>
</evidence>
<organism evidence="7 8">
    <name type="scientific">Astrephomene gubernaculifera</name>
    <dbReference type="NCBI Taxonomy" id="47775"/>
    <lineage>
        <taxon>Eukaryota</taxon>
        <taxon>Viridiplantae</taxon>
        <taxon>Chlorophyta</taxon>
        <taxon>core chlorophytes</taxon>
        <taxon>Chlorophyceae</taxon>
        <taxon>CS clade</taxon>
        <taxon>Chlamydomonadales</taxon>
        <taxon>Astrephomenaceae</taxon>
        <taxon>Astrephomene</taxon>
    </lineage>
</organism>
<sequence length="730" mass="77319">MKCLRRSWQLPSPRLAGVAASPRTWRRVALAGPIAPPPATRPSGSGAPLSLNDIIAFESQLPSVVAQETNQKPDVDQLISRASRVLQEVNDILAVEAPQPQTSSQTLKQQPQPRPPQQQRDANAATGTAAGAGAASEPGAVLFGSSAEVSERQALLTRRALQRTLEVPATAPQAGGPPPSTQQPSASRPSSSAAGSAFPSPSSSVATSGSVLRAPGGGSAMQAAAVGASSSSSSSSSNRDRSSSPERASGGVTTGAPGGSGTPASDQPAWTQALFSSPPSSSSSSSLPTRSSSPPPASPASPPSSSSSSSSSSSPLSRPLQPSRGATDGPMRSQPASSTAPAPASAPAPAPVPAALPRRALPAWAPLAFAEADLSVPSELRLKSEESLFAERARTAVLPPLQSVVELTSAARPPSQGLGNLEQQAETAAAGTAVEEVGVPVSEQAAALARRLEDGAGRLADGTRFEKLSGTDRGPDGYVKRWEVLRGVTGDGRVQWEECWWEASSRYGLRELGAFKKGCSEAGGAWVEEWKEVMYPQTDNLRLVIERTAHKWARDDNADEWEEKWGERFEESGRVHKWADKWAKAGSNVWHERWGEDYDGQGACQKWTDKWAERLLPEGGQEQWGDKWTETFGHGRGTKHGEVWSSSSGGQRYNRWWNEEHYGDGRVRKWGNSTSGEFWDTTEQGDTYYNPVPHFGFQHAVSHSPQLWAVPLPPPEESEDGGLGMGVGRL</sequence>
<dbReference type="GO" id="GO:0005982">
    <property type="term" value="P:starch metabolic process"/>
    <property type="evidence" value="ECO:0007669"/>
    <property type="project" value="TreeGrafter"/>
</dbReference>
<reference evidence="7 8" key="1">
    <citation type="journal article" date="2021" name="Sci. Rep.">
        <title>Genome sequencing of the multicellular alga Astrephomene provides insights into convergent evolution of germ-soma differentiation.</title>
        <authorList>
            <person name="Yamashita S."/>
            <person name="Yamamoto K."/>
            <person name="Matsuzaki R."/>
            <person name="Suzuki S."/>
            <person name="Yamaguchi H."/>
            <person name="Hirooka S."/>
            <person name="Minakuchi Y."/>
            <person name="Miyagishima S."/>
            <person name="Kawachi M."/>
            <person name="Toyoda A."/>
            <person name="Nozaki H."/>
        </authorList>
    </citation>
    <scope>NUCLEOTIDE SEQUENCE [LARGE SCALE GENOMIC DNA]</scope>
    <source>
        <strain evidence="7 8">NIES-4017</strain>
    </source>
</reference>
<feature type="compositionally biased region" description="Low complexity" evidence="6">
    <location>
        <begin position="182"/>
        <end position="211"/>
    </location>
</feature>
<evidence type="ECO:0000256" key="6">
    <source>
        <dbReference type="SAM" id="MobiDB-lite"/>
    </source>
</evidence>
<dbReference type="GO" id="GO:0009570">
    <property type="term" value="C:chloroplast stroma"/>
    <property type="evidence" value="ECO:0007669"/>
    <property type="project" value="UniProtKB-SubCell"/>
</dbReference>
<evidence type="ECO:0000256" key="2">
    <source>
        <dbReference type="ARBA" id="ARBA00022528"/>
    </source>
</evidence>
<feature type="compositionally biased region" description="Low complexity" evidence="6">
    <location>
        <begin position="276"/>
        <end position="292"/>
    </location>
</feature>
<feature type="compositionally biased region" description="Low complexity" evidence="6">
    <location>
        <begin position="303"/>
        <end position="324"/>
    </location>
</feature>
<evidence type="ECO:0000313" key="8">
    <source>
        <dbReference type="Proteomes" id="UP001054857"/>
    </source>
</evidence>
<keyword evidence="8" id="KW-1185">Reference proteome</keyword>
<name>A0AAD3DRC8_9CHLO</name>
<comment type="caution">
    <text evidence="7">The sequence shown here is derived from an EMBL/GenBank/DDBJ whole genome shotgun (WGS) entry which is preliminary data.</text>
</comment>
<dbReference type="PANTHER" id="PTHR34113">
    <property type="entry name" value="INACTIVE PURPLE ACID PHOSPHATASE-LIKE PROTEIN"/>
    <property type="match status" value="1"/>
</dbReference>
<keyword evidence="2" id="KW-0150">Chloroplast</keyword>
<feature type="compositionally biased region" description="Low complexity" evidence="6">
    <location>
        <begin position="117"/>
        <end position="134"/>
    </location>
</feature>
<evidence type="ECO:0000256" key="4">
    <source>
        <dbReference type="ARBA" id="ARBA00022946"/>
    </source>
</evidence>
<comment type="similarity">
    <text evidence="5">Belongs to the ESV1 family.</text>
</comment>
<dbReference type="Proteomes" id="UP001054857">
    <property type="component" value="Unassembled WGS sequence"/>
</dbReference>
<protein>
    <submittedName>
        <fullName evidence="7">Uncharacterized protein</fullName>
    </submittedName>
</protein>
<feature type="compositionally biased region" description="Pro residues" evidence="6">
    <location>
        <begin position="344"/>
        <end position="354"/>
    </location>
</feature>
<feature type="region of interest" description="Disordered" evidence="6">
    <location>
        <begin position="96"/>
        <end position="134"/>
    </location>
</feature>
<feature type="compositionally biased region" description="Gly residues" evidence="6">
    <location>
        <begin position="252"/>
        <end position="261"/>
    </location>
</feature>
<dbReference type="InterPro" id="IPR052495">
    <property type="entry name" value="Alpha-glucan_binding_chloro"/>
</dbReference>
<comment type="subcellular location">
    <subcellularLocation>
        <location evidence="1">Plastid</location>
        <location evidence="1">Chloroplast stroma</location>
    </subcellularLocation>
</comment>
<dbReference type="PANTHER" id="PTHR34113:SF2">
    <property type="entry name" value="PROTEIN LIKE EARLY STARVATION, CHLOROPLASTIC"/>
    <property type="match status" value="1"/>
</dbReference>
<dbReference type="GO" id="GO:2000904">
    <property type="term" value="P:regulation of starch metabolic process"/>
    <property type="evidence" value="ECO:0007669"/>
    <property type="project" value="TreeGrafter"/>
</dbReference>
<feature type="region of interest" description="Disordered" evidence="6">
    <location>
        <begin position="167"/>
        <end position="354"/>
    </location>
</feature>
<dbReference type="EMBL" id="BMAR01000010">
    <property type="protein sequence ID" value="GFR45557.1"/>
    <property type="molecule type" value="Genomic_DNA"/>
</dbReference>
<gene>
    <name evidence="7" type="ORF">Agub_g6951</name>
</gene>
<dbReference type="GO" id="GO:0043036">
    <property type="term" value="C:starch grain"/>
    <property type="evidence" value="ECO:0007669"/>
    <property type="project" value="TreeGrafter"/>
</dbReference>